<organism evidence="2 3">
    <name type="scientific">Colletotrichum orchidophilum</name>
    <dbReference type="NCBI Taxonomy" id="1209926"/>
    <lineage>
        <taxon>Eukaryota</taxon>
        <taxon>Fungi</taxon>
        <taxon>Dikarya</taxon>
        <taxon>Ascomycota</taxon>
        <taxon>Pezizomycotina</taxon>
        <taxon>Sordariomycetes</taxon>
        <taxon>Hypocreomycetidae</taxon>
        <taxon>Glomerellales</taxon>
        <taxon>Glomerellaceae</taxon>
        <taxon>Colletotrichum</taxon>
    </lineage>
</organism>
<proteinExistence type="predicted"/>
<accession>A0A1G4BC80</accession>
<dbReference type="Proteomes" id="UP000176998">
    <property type="component" value="Unassembled WGS sequence"/>
</dbReference>
<feature type="region of interest" description="Disordered" evidence="1">
    <location>
        <begin position="498"/>
        <end position="547"/>
    </location>
</feature>
<dbReference type="Pfam" id="PF14441">
    <property type="entry name" value="OTT_1508_deam"/>
    <property type="match status" value="1"/>
</dbReference>
<dbReference type="RefSeq" id="XP_022476116.1">
    <property type="nucleotide sequence ID" value="XM_022617299.1"/>
</dbReference>
<feature type="compositionally biased region" description="Basic and acidic residues" evidence="1">
    <location>
        <begin position="535"/>
        <end position="547"/>
    </location>
</feature>
<dbReference type="GeneID" id="34558809"/>
<sequence length="547" mass="62938">MSEADRIGVAAVACAENISLLYLLGKRQHDPQPNRRTPEPTEERGRTLKFHRERSLCGAFAFLASIDGNPDFIPAVYIEERPDQRRLEIVVAVNKKSPMNGEEILEDIKRGFEEIFLQLQSLNGKYSSNKRSEIDDWVFEEVVEMCYERILNRIREEQPRVGGPRGRQTKKRKSMEELLETLDLYFTRPGNSTTQSQKFLARARDATKSLRKWRRYQNPSMLKPLVQDIFQLSRIGQFEKLIHMIPHREMDPGSKSSLCNMILKVARYREVSRHIYRTAKKYPIARCAKVVTVNLTTFSPGAYDRISDRGRYPELATALARNGVSNQPDQSLRDAWNISRPSLQDATVLFEKQAKYILQSAKVHAEVQLIYHYHLKERRSELPPRVIRSSKDACYLCNAFIEAEKTFYTSRCHGRLYPSWKLPSVGGRLDLAQRFNEQLKGRINSAYGDLTNFNDNYPKLSKTKKLTSEISLGAEETPHSFKKTKFPAHAMLQEQHMRTPELDLKTPADVSDIKSTGSTIRLGLEPHTPSSERPAVSRKELCPPKKR</sequence>
<dbReference type="OrthoDB" id="4840982at2759"/>
<gene>
    <name evidence="2" type="ORF">CORC01_05657</name>
</gene>
<name>A0A1G4BC80_9PEZI</name>
<dbReference type="EMBL" id="MJBS01000040">
    <property type="protein sequence ID" value="OHE98967.1"/>
    <property type="molecule type" value="Genomic_DNA"/>
</dbReference>
<protein>
    <submittedName>
        <fullName evidence="2">Uncharacterized protein</fullName>
    </submittedName>
</protein>
<keyword evidence="3" id="KW-1185">Reference proteome</keyword>
<dbReference type="InterPro" id="IPR027796">
    <property type="entry name" value="OTT_1508_deam-like"/>
</dbReference>
<evidence type="ECO:0000313" key="2">
    <source>
        <dbReference type="EMBL" id="OHE98967.1"/>
    </source>
</evidence>
<reference evidence="2 3" key="1">
    <citation type="submission" date="2016-09" db="EMBL/GenBank/DDBJ databases">
        <authorList>
            <person name="Capua I."/>
            <person name="De Benedictis P."/>
            <person name="Joannis T."/>
            <person name="Lombin L.H."/>
            <person name="Cattoli G."/>
        </authorList>
    </citation>
    <scope>NUCLEOTIDE SEQUENCE [LARGE SCALE GENOMIC DNA]</scope>
    <source>
        <strain evidence="2 3">IMI 309357</strain>
    </source>
</reference>
<evidence type="ECO:0000256" key="1">
    <source>
        <dbReference type="SAM" id="MobiDB-lite"/>
    </source>
</evidence>
<dbReference type="AlphaFoldDB" id="A0A1G4BC80"/>
<evidence type="ECO:0000313" key="3">
    <source>
        <dbReference type="Proteomes" id="UP000176998"/>
    </source>
</evidence>
<comment type="caution">
    <text evidence="2">The sequence shown here is derived from an EMBL/GenBank/DDBJ whole genome shotgun (WGS) entry which is preliminary data.</text>
</comment>